<dbReference type="Proteomes" id="UP000642920">
    <property type="component" value="Unassembled WGS sequence"/>
</dbReference>
<feature type="transmembrane region" description="Helical" evidence="1">
    <location>
        <begin position="80"/>
        <end position="102"/>
    </location>
</feature>
<sequence length="171" mass="18760">MMDIKVKANQLKISSFAIYLLFSISVKCQEISSPLNLDKNYIQETYTLNGKVIRERQVMKLMVMNPEALALIKSSRKKEFLADIVAGIGFSGMVGSVVYLFSEGGLTGIYPAIGSTAIFLGGVAIMKRAIKDAKDGVDLYNIQQSSTSRNNRSNYMALSFQGGGLSLIYCF</sequence>
<evidence type="ECO:0000313" key="2">
    <source>
        <dbReference type="EMBL" id="MBL0766897.1"/>
    </source>
</evidence>
<accession>A0A937AAL2</accession>
<reference evidence="2" key="1">
    <citation type="submission" date="2021-01" db="EMBL/GenBank/DDBJ databases">
        <title>Marivirga sp. nov., isolated from intertidal surface sediments.</title>
        <authorList>
            <person name="Zhang M."/>
        </authorList>
    </citation>
    <scope>NUCLEOTIDE SEQUENCE</scope>
    <source>
        <strain evidence="2">SM1354</strain>
    </source>
</reference>
<comment type="caution">
    <text evidence="2">The sequence shown here is derived from an EMBL/GenBank/DDBJ whole genome shotgun (WGS) entry which is preliminary data.</text>
</comment>
<keyword evidence="1" id="KW-0812">Transmembrane</keyword>
<name>A0A937AAL2_9BACT</name>
<organism evidence="2 3">
    <name type="scientific">Marivirga atlantica</name>
    <dbReference type="NCBI Taxonomy" id="1548457"/>
    <lineage>
        <taxon>Bacteria</taxon>
        <taxon>Pseudomonadati</taxon>
        <taxon>Bacteroidota</taxon>
        <taxon>Cytophagia</taxon>
        <taxon>Cytophagales</taxon>
        <taxon>Marivirgaceae</taxon>
        <taxon>Marivirga</taxon>
    </lineage>
</organism>
<dbReference type="AlphaFoldDB" id="A0A937AAL2"/>
<keyword evidence="1" id="KW-1133">Transmembrane helix</keyword>
<dbReference type="EMBL" id="JAERQG010000004">
    <property type="protein sequence ID" value="MBL0766897.1"/>
    <property type="molecule type" value="Genomic_DNA"/>
</dbReference>
<keyword evidence="1" id="KW-0472">Membrane</keyword>
<protein>
    <submittedName>
        <fullName evidence="2">Uncharacterized protein</fullName>
    </submittedName>
</protein>
<feature type="transmembrane region" description="Helical" evidence="1">
    <location>
        <begin position="108"/>
        <end position="126"/>
    </location>
</feature>
<evidence type="ECO:0000313" key="3">
    <source>
        <dbReference type="Proteomes" id="UP000642920"/>
    </source>
</evidence>
<keyword evidence="3" id="KW-1185">Reference proteome</keyword>
<gene>
    <name evidence="2" type="ORF">JKP34_16635</name>
</gene>
<proteinExistence type="predicted"/>
<evidence type="ECO:0000256" key="1">
    <source>
        <dbReference type="SAM" id="Phobius"/>
    </source>
</evidence>